<evidence type="ECO:0000256" key="1">
    <source>
        <dbReference type="ARBA" id="ARBA00005395"/>
    </source>
</evidence>
<dbReference type="PROSITE" id="PS51186">
    <property type="entry name" value="GNAT"/>
    <property type="match status" value="1"/>
</dbReference>
<keyword evidence="3 6" id="KW-0808">Transferase</keyword>
<organism evidence="6">
    <name type="scientific">hydrothermal vent metagenome</name>
    <dbReference type="NCBI Taxonomy" id="652676"/>
    <lineage>
        <taxon>unclassified sequences</taxon>
        <taxon>metagenomes</taxon>
        <taxon>ecological metagenomes</taxon>
    </lineage>
</organism>
<dbReference type="GO" id="GO:0008080">
    <property type="term" value="F:N-acetyltransferase activity"/>
    <property type="evidence" value="ECO:0007669"/>
    <property type="project" value="InterPro"/>
</dbReference>
<keyword evidence="2" id="KW-0963">Cytoplasm</keyword>
<evidence type="ECO:0000256" key="2">
    <source>
        <dbReference type="ARBA" id="ARBA00022490"/>
    </source>
</evidence>
<evidence type="ECO:0000259" key="5">
    <source>
        <dbReference type="PROSITE" id="PS51186"/>
    </source>
</evidence>
<dbReference type="CDD" id="cd04301">
    <property type="entry name" value="NAT_SF"/>
    <property type="match status" value="1"/>
</dbReference>
<dbReference type="InterPro" id="IPR016181">
    <property type="entry name" value="Acyl_CoA_acyltransferase"/>
</dbReference>
<dbReference type="HAMAP" id="MF_02210">
    <property type="entry name" value="RimI"/>
    <property type="match status" value="1"/>
</dbReference>
<evidence type="ECO:0000256" key="4">
    <source>
        <dbReference type="ARBA" id="ARBA00023315"/>
    </source>
</evidence>
<feature type="domain" description="N-acetyltransferase" evidence="5">
    <location>
        <begin position="10"/>
        <end position="156"/>
    </location>
</feature>
<comment type="similarity">
    <text evidence="1">Belongs to the acetyltransferase family. RimI subfamily.</text>
</comment>
<dbReference type="Pfam" id="PF00583">
    <property type="entry name" value="Acetyltransf_1"/>
    <property type="match status" value="1"/>
</dbReference>
<dbReference type="AlphaFoldDB" id="A0A3B1BHK4"/>
<dbReference type="InterPro" id="IPR006464">
    <property type="entry name" value="AcTrfase_RimI/Ard1"/>
</dbReference>
<dbReference type="NCBIfam" id="TIGR01575">
    <property type="entry name" value="rimI"/>
    <property type="match status" value="1"/>
</dbReference>
<dbReference type="InterPro" id="IPR050680">
    <property type="entry name" value="YpeA/RimI_acetyltransf"/>
</dbReference>
<evidence type="ECO:0000256" key="3">
    <source>
        <dbReference type="ARBA" id="ARBA00022679"/>
    </source>
</evidence>
<dbReference type="PANTHER" id="PTHR43420">
    <property type="entry name" value="ACETYLTRANSFERASE"/>
    <property type="match status" value="1"/>
</dbReference>
<dbReference type="InterPro" id="IPR000182">
    <property type="entry name" value="GNAT_dom"/>
</dbReference>
<dbReference type="PANTHER" id="PTHR43420:SF12">
    <property type="entry name" value="N-ACETYLTRANSFERASE DOMAIN-CONTAINING PROTEIN"/>
    <property type="match status" value="1"/>
</dbReference>
<dbReference type="EMBL" id="UOFY01000066">
    <property type="protein sequence ID" value="VAX11304.1"/>
    <property type="molecule type" value="Genomic_DNA"/>
</dbReference>
<sequence length="156" mass="17764">MSAVIESGTDGLMPMRPEDLNDVMVIETAVYPHPWTQGIFADCIKVGYSCWVYRRQAELHGYCVMAPGPGEAHILTLCVHPDHQRQGIARMIMDFMLRLAQKRQAQTMFLEVRPSNIAAIELYRSMGFIDAGRRPNYYPDESNTREDALIMTRALD</sequence>
<reference evidence="6" key="1">
    <citation type="submission" date="2018-06" db="EMBL/GenBank/DDBJ databases">
        <authorList>
            <person name="Zhirakovskaya E."/>
        </authorList>
    </citation>
    <scope>NUCLEOTIDE SEQUENCE</scope>
</reference>
<gene>
    <name evidence="6" type="ORF">MNBD_GAMMA25-1733</name>
</gene>
<evidence type="ECO:0000313" key="6">
    <source>
        <dbReference type="EMBL" id="VAX11304.1"/>
    </source>
</evidence>
<keyword evidence="4 6" id="KW-0012">Acyltransferase</keyword>
<dbReference type="SUPFAM" id="SSF55729">
    <property type="entry name" value="Acyl-CoA N-acyltransferases (Nat)"/>
    <property type="match status" value="1"/>
</dbReference>
<name>A0A3B1BHK4_9ZZZZ</name>
<proteinExistence type="inferred from homology"/>
<dbReference type="InterPro" id="IPR043690">
    <property type="entry name" value="RimI"/>
</dbReference>
<dbReference type="EC" id="2.3.1.-" evidence="6"/>
<accession>A0A3B1BHK4</accession>
<dbReference type="Gene3D" id="3.40.630.30">
    <property type="match status" value="1"/>
</dbReference>
<protein>
    <submittedName>
        <fullName evidence="6">Ribosomal-protein-S18p-alanine acetyltransferase</fullName>
        <ecNumber evidence="6">2.3.1.-</ecNumber>
    </submittedName>
</protein>